<dbReference type="InterPro" id="IPR000718">
    <property type="entry name" value="Peptidase_M13"/>
</dbReference>
<dbReference type="Gene3D" id="1.10.1380.10">
    <property type="entry name" value="Neutral endopeptidase , domain2"/>
    <property type="match status" value="1"/>
</dbReference>
<evidence type="ECO:0000259" key="3">
    <source>
        <dbReference type="Pfam" id="PF05649"/>
    </source>
</evidence>
<dbReference type="GO" id="GO:0005886">
    <property type="term" value="C:plasma membrane"/>
    <property type="evidence" value="ECO:0007669"/>
    <property type="project" value="UniProtKB-SubCell"/>
</dbReference>
<evidence type="ECO:0000313" key="4">
    <source>
        <dbReference type="EMBL" id="JAS28017.1"/>
    </source>
</evidence>
<name>A0A1B6DQR8_9HEMI</name>
<reference evidence="4" key="1">
    <citation type="submission" date="2015-12" db="EMBL/GenBank/DDBJ databases">
        <title>De novo transcriptome assembly of four potential Pierce s Disease insect vectors from Arizona vineyards.</title>
        <authorList>
            <person name="Tassone E.E."/>
        </authorList>
    </citation>
    <scope>NUCLEOTIDE SEQUENCE</scope>
</reference>
<accession>A0A1B6DQR8</accession>
<proteinExistence type="inferred from homology"/>
<dbReference type="PANTHER" id="PTHR11733">
    <property type="entry name" value="ZINC METALLOPROTEASE FAMILY M13 NEPRILYSIN-RELATED"/>
    <property type="match status" value="1"/>
</dbReference>
<feature type="non-terminal residue" evidence="4">
    <location>
        <position position="335"/>
    </location>
</feature>
<dbReference type="InterPro" id="IPR024079">
    <property type="entry name" value="MetalloPept_cat_dom_sf"/>
</dbReference>
<dbReference type="AlphaFoldDB" id="A0A1B6DQR8"/>
<evidence type="ECO:0000256" key="2">
    <source>
        <dbReference type="ARBA" id="ARBA00007357"/>
    </source>
</evidence>
<dbReference type="GO" id="GO:0016485">
    <property type="term" value="P:protein processing"/>
    <property type="evidence" value="ECO:0007669"/>
    <property type="project" value="TreeGrafter"/>
</dbReference>
<dbReference type="PROSITE" id="PS51885">
    <property type="entry name" value="NEPRILYSIN"/>
    <property type="match status" value="1"/>
</dbReference>
<dbReference type="Pfam" id="PF05649">
    <property type="entry name" value="Peptidase_M13_N"/>
    <property type="match status" value="1"/>
</dbReference>
<sequence>MNTSVDPCDDFYRFVCGKYVEEVKILDDRVTASISDDIEEKITDELVEILEESPSKTLRAKPFLMAKQFYKQCLDVDKINKIGLDKVKEWYRKFGGWPVLEGDSWDETKFDWVNASLIMYKNGFGYNNLIDCDVYPHPQDTKRRILELGQADLSIDREYLIEDFETKIVQSYYTFMVDVAVMYGANRERALQELRESLKFEMSLAKITTPIEEMRDHTKLYNPMTISQLEKEYPYVHWFYYFQEIVPKEVNFPQSGADTINVYVPNFFKKLGNLLNITPKRVIANYLLWRCAMENVAFLTTDMMKLSLKFSKVITGVEALEERTKECVDRTAELL</sequence>
<dbReference type="EMBL" id="GEDC01009281">
    <property type="protein sequence ID" value="JAS28017.1"/>
    <property type="molecule type" value="Transcribed_RNA"/>
</dbReference>
<dbReference type="Gene3D" id="3.40.390.10">
    <property type="entry name" value="Collagenase (Catalytic Domain)"/>
    <property type="match status" value="1"/>
</dbReference>
<dbReference type="PANTHER" id="PTHR11733:SF224">
    <property type="entry name" value="NEPRILYSIN-2"/>
    <property type="match status" value="1"/>
</dbReference>
<gene>
    <name evidence="4" type="ORF">g.10959</name>
</gene>
<dbReference type="GO" id="GO:0004222">
    <property type="term" value="F:metalloendopeptidase activity"/>
    <property type="evidence" value="ECO:0007669"/>
    <property type="project" value="InterPro"/>
</dbReference>
<feature type="domain" description="Peptidase M13 N-terminal" evidence="3">
    <location>
        <begin position="7"/>
        <end position="333"/>
    </location>
</feature>
<organism evidence="4">
    <name type="scientific">Clastoptera arizonana</name>
    <name type="common">Arizona spittle bug</name>
    <dbReference type="NCBI Taxonomy" id="38151"/>
    <lineage>
        <taxon>Eukaryota</taxon>
        <taxon>Metazoa</taxon>
        <taxon>Ecdysozoa</taxon>
        <taxon>Arthropoda</taxon>
        <taxon>Hexapoda</taxon>
        <taxon>Insecta</taxon>
        <taxon>Pterygota</taxon>
        <taxon>Neoptera</taxon>
        <taxon>Paraneoptera</taxon>
        <taxon>Hemiptera</taxon>
        <taxon>Auchenorrhyncha</taxon>
        <taxon>Cercopoidea</taxon>
        <taxon>Clastopteridae</taxon>
        <taxon>Clastoptera</taxon>
    </lineage>
</organism>
<protein>
    <recommendedName>
        <fullName evidence="3">Peptidase M13 N-terminal domain-containing protein</fullName>
    </recommendedName>
</protein>
<dbReference type="InterPro" id="IPR008753">
    <property type="entry name" value="Peptidase_M13_N"/>
</dbReference>
<comment type="similarity">
    <text evidence="2">Belongs to the peptidase M13 family.</text>
</comment>
<dbReference type="CDD" id="cd08662">
    <property type="entry name" value="M13"/>
    <property type="match status" value="1"/>
</dbReference>
<comment type="subcellular location">
    <subcellularLocation>
        <location evidence="1">Cell membrane</location>
        <topology evidence="1">Single-pass type II membrane protein</topology>
    </subcellularLocation>
</comment>
<dbReference type="InterPro" id="IPR042089">
    <property type="entry name" value="Peptidase_M13_dom_2"/>
</dbReference>
<evidence type="ECO:0000256" key="1">
    <source>
        <dbReference type="ARBA" id="ARBA00004401"/>
    </source>
</evidence>
<dbReference type="SUPFAM" id="SSF55486">
    <property type="entry name" value="Metalloproteases ('zincins'), catalytic domain"/>
    <property type="match status" value="1"/>
</dbReference>